<dbReference type="EMBL" id="NUVX01000089">
    <property type="protein sequence ID" value="PFJ27813.1"/>
    <property type="molecule type" value="Genomic_DNA"/>
</dbReference>
<comment type="similarity">
    <text evidence="1 4">Belongs to the glycosyl hydrolase 26 family.</text>
</comment>
<dbReference type="GO" id="GO:0016985">
    <property type="term" value="F:mannan endo-1,4-beta-mannosidase activity"/>
    <property type="evidence" value="ECO:0007669"/>
    <property type="project" value="InterPro"/>
</dbReference>
<feature type="active site" description="Nucleophile" evidence="4">
    <location>
        <position position="450"/>
    </location>
</feature>
<name>A0A9X6WH63_BACTU</name>
<dbReference type="PROSITE" id="PS51764">
    <property type="entry name" value="GH26"/>
    <property type="match status" value="1"/>
</dbReference>
<dbReference type="AlphaFoldDB" id="A0A9X6WH63"/>
<dbReference type="Proteomes" id="UP000224003">
    <property type="component" value="Unassembled WGS sequence"/>
</dbReference>
<proteinExistence type="inferred from homology"/>
<feature type="domain" description="GH26" evidence="6">
    <location>
        <begin position="219"/>
        <end position="507"/>
    </location>
</feature>
<keyword evidence="2 4" id="KW-0378">Hydrolase</keyword>
<organism evidence="7 8">
    <name type="scientific">Bacillus thuringiensis</name>
    <dbReference type="NCBI Taxonomy" id="1428"/>
    <lineage>
        <taxon>Bacteria</taxon>
        <taxon>Bacillati</taxon>
        <taxon>Bacillota</taxon>
        <taxon>Bacilli</taxon>
        <taxon>Bacillales</taxon>
        <taxon>Bacillaceae</taxon>
        <taxon>Bacillus</taxon>
        <taxon>Bacillus cereus group</taxon>
    </lineage>
</organism>
<feature type="chain" id="PRO_5040909162" description="GH26 domain-containing protein" evidence="5">
    <location>
        <begin position="24"/>
        <end position="1238"/>
    </location>
</feature>
<feature type="signal peptide" evidence="5">
    <location>
        <begin position="1"/>
        <end position="23"/>
    </location>
</feature>
<keyword evidence="5" id="KW-0732">Signal</keyword>
<dbReference type="InterPro" id="IPR000805">
    <property type="entry name" value="Glyco_hydro_26"/>
</dbReference>
<dbReference type="PANTHER" id="PTHR40079:SF4">
    <property type="entry name" value="GH26 DOMAIN-CONTAINING PROTEIN-RELATED"/>
    <property type="match status" value="1"/>
</dbReference>
<sequence length="1238" mass="140497">MTYMKTKQLFITGFVATSLIFSAQLTQALTSDSYQLWKDEATSKSLNPENLDNLINGVYTNNQFGYKLSIPSNWEVDRHQVPNYTRFFNEDFRLDIYFDNLGKKYKKVDEYINETIEPVKSLITKEGTYNTNSGLKIRTLDYKRSSLSGIQNDMTSYSYFFVISGNKVYTLQLKTFDNNFENKKQEIIKLLTSPDTSFFEGKMDNVNDSFAPNKTSPDIELKAEKRTLKIEPNKIAFGIYQPGQASGIHDVETNLKTRFGAQMFYKPIDKPYDSYVETMVSEGRVPLVTMHFDYINENTNTSDNVQKVINGAFDTQIASWAEGIKNTKSPVLVRVGNEMNGNWTSWSHKNSYNDPDLYKLAYRHVINVYKQHDVTNAYFVWNPNDYSKPDYSWNAAAMYYPGDDYVNWLGMTAYNFGKTGKDFKYFDDLYGDLYKTYMRSFANKPMLIGEFASSESAGNKPYFVGDMFEKIKEKYPNLKLVIWFNGEPENGLPINSSVESEAAFKEVVKHPIIVQHPIIDNIPSGINISVKNNSETNNSNLPFTGTVTDSKVNSISINGISKGLQFNENIKLQKGVNKIDITVSMKDGTQQDYDYFVYKKSSFTFSTPVSERAINAPISNASQILLTGLVTDKDVTSLKINGATTAIKWGWKQFDSQPIILKNGLNEFVLEGYDSNGKLITKESFYVFKEGDMKITSPSANNSSIFSNKATVTGLLQKPNLKWVKVDGMNQTLKFSWRQFDQPLDFGYGDNSFYVDSIYEYMNSNGEKVYFPIHNQYNIHAPSFNFLNSVNYVPTNAGQIAGKSAFVEGIIKDTRINSLKINGEKVTLLYDWNQFRHPVSLKNGFNAFTITGYSDSNYQNKIVEETVYLFNDNDLVMTTAKETYVNTTKDVFTFTGYAASPKLKTLKINGINQTFKFGWRQFDQPITLSKPGNNNISVEATYEDIINGYPYTKVFNRTYTIHKPSFKFDTPVSYTIPEAPQTSNTTQPIKGTVIDSTVKSLKINGAAVSIDSDKKFSYAANLRPGLNEIKLVGYSDSSYKNQLFEEVVFIFNDKGFTVQSPSSPTIKLDTKELKVSGILEYSNYKSLKINGEKTDLLYDWRQFSKNVTLPVGKNTLVLEATYEGTYKGAPYTYIAKKKYTVTVPEGISNYKFTTPVGNKTQNAPKTKKGTEWIGALVKNGTIKAVKVNGKPATIQYSWRQFSIGVPMKKGMNVIKIEGFSDVNYKKKIDEETVYIFRQ</sequence>
<evidence type="ECO:0000313" key="8">
    <source>
        <dbReference type="Proteomes" id="UP000224003"/>
    </source>
</evidence>
<dbReference type="PANTHER" id="PTHR40079">
    <property type="entry name" value="MANNAN ENDO-1,4-BETA-MANNOSIDASE E-RELATED"/>
    <property type="match status" value="1"/>
</dbReference>
<gene>
    <name evidence="7" type="ORF">COJ15_33975</name>
</gene>
<evidence type="ECO:0000259" key="6">
    <source>
        <dbReference type="PROSITE" id="PS51764"/>
    </source>
</evidence>
<evidence type="ECO:0000256" key="5">
    <source>
        <dbReference type="SAM" id="SignalP"/>
    </source>
</evidence>
<dbReference type="Gene3D" id="2.60.40.10">
    <property type="entry name" value="Immunoglobulins"/>
    <property type="match status" value="1"/>
</dbReference>
<dbReference type="SUPFAM" id="SSF51445">
    <property type="entry name" value="(Trans)glycosidases"/>
    <property type="match status" value="1"/>
</dbReference>
<dbReference type="InterPro" id="IPR022790">
    <property type="entry name" value="GH26_dom"/>
</dbReference>
<evidence type="ECO:0000256" key="4">
    <source>
        <dbReference type="PROSITE-ProRule" id="PRU01100"/>
    </source>
</evidence>
<evidence type="ECO:0000256" key="2">
    <source>
        <dbReference type="ARBA" id="ARBA00022801"/>
    </source>
</evidence>
<keyword evidence="3 4" id="KW-0326">Glycosidase</keyword>
<dbReference type="GO" id="GO:0006080">
    <property type="term" value="P:substituted mannan metabolic process"/>
    <property type="evidence" value="ECO:0007669"/>
    <property type="project" value="InterPro"/>
</dbReference>
<dbReference type="Pfam" id="PF02156">
    <property type="entry name" value="Glyco_hydro_26"/>
    <property type="match status" value="1"/>
</dbReference>
<protein>
    <recommendedName>
        <fullName evidence="6">GH26 domain-containing protein</fullName>
    </recommendedName>
</protein>
<feature type="active site" description="Proton donor" evidence="4">
    <location>
        <position position="338"/>
    </location>
</feature>
<dbReference type="Gene3D" id="3.20.20.80">
    <property type="entry name" value="Glycosidases"/>
    <property type="match status" value="1"/>
</dbReference>
<evidence type="ECO:0000256" key="1">
    <source>
        <dbReference type="ARBA" id="ARBA00007754"/>
    </source>
</evidence>
<reference evidence="7 8" key="1">
    <citation type="submission" date="2017-09" db="EMBL/GenBank/DDBJ databases">
        <title>Large-scale bioinformatics analysis of Bacillus genomes uncovers conserved roles of natural products in bacterial physiology.</title>
        <authorList>
            <consortium name="Agbiome Team Llc"/>
            <person name="Bleich R.M."/>
            <person name="Grubbs K.J."/>
            <person name="Santa Maria K.C."/>
            <person name="Allen S.E."/>
            <person name="Farag S."/>
            <person name="Shank E.A."/>
            <person name="Bowers A."/>
        </authorList>
    </citation>
    <scope>NUCLEOTIDE SEQUENCE [LARGE SCALE GENOMIC DNA]</scope>
    <source>
        <strain evidence="7 8">AFS085496</strain>
    </source>
</reference>
<evidence type="ECO:0000256" key="3">
    <source>
        <dbReference type="ARBA" id="ARBA00023295"/>
    </source>
</evidence>
<comment type="caution">
    <text evidence="7">The sequence shown here is derived from an EMBL/GenBank/DDBJ whole genome shotgun (WGS) entry which is preliminary data.</text>
</comment>
<evidence type="ECO:0000313" key="7">
    <source>
        <dbReference type="EMBL" id="PFJ27813.1"/>
    </source>
</evidence>
<accession>A0A9X6WH63</accession>
<dbReference type="InterPro" id="IPR017853">
    <property type="entry name" value="GH"/>
</dbReference>
<dbReference type="InterPro" id="IPR013783">
    <property type="entry name" value="Ig-like_fold"/>
</dbReference>